<comment type="caution">
    <text evidence="2">The sequence shown here is derived from an EMBL/GenBank/DDBJ whole genome shotgun (WGS) entry which is preliminary data.</text>
</comment>
<evidence type="ECO:0000313" key="2">
    <source>
        <dbReference type="EMBL" id="KAF7553697.1"/>
    </source>
</evidence>
<dbReference type="OrthoDB" id="65569at2759"/>
<gene>
    <name evidence="2" type="ORF">G7Z17_g3431</name>
</gene>
<dbReference type="EMBL" id="JAANBB010000042">
    <property type="protein sequence ID" value="KAF7553697.1"/>
    <property type="molecule type" value="Genomic_DNA"/>
</dbReference>
<feature type="coiled-coil region" evidence="1">
    <location>
        <begin position="224"/>
        <end position="277"/>
    </location>
</feature>
<evidence type="ECO:0000313" key="3">
    <source>
        <dbReference type="Proteomes" id="UP000722485"/>
    </source>
</evidence>
<proteinExistence type="predicted"/>
<evidence type="ECO:0000256" key="1">
    <source>
        <dbReference type="SAM" id="Coils"/>
    </source>
</evidence>
<dbReference type="Proteomes" id="UP000722485">
    <property type="component" value="Unassembled WGS sequence"/>
</dbReference>
<keyword evidence="1" id="KW-0175">Coiled coil</keyword>
<accession>A0A9P5LJZ1</accession>
<keyword evidence="3" id="KW-1185">Reference proteome</keyword>
<dbReference type="AlphaFoldDB" id="A0A9P5LJZ1"/>
<protein>
    <submittedName>
        <fullName evidence="2">Uncharacterized protein</fullName>
    </submittedName>
</protein>
<organism evidence="2 3">
    <name type="scientific">Cylindrodendrum hubeiense</name>
    <dbReference type="NCBI Taxonomy" id="595255"/>
    <lineage>
        <taxon>Eukaryota</taxon>
        <taxon>Fungi</taxon>
        <taxon>Dikarya</taxon>
        <taxon>Ascomycota</taxon>
        <taxon>Pezizomycotina</taxon>
        <taxon>Sordariomycetes</taxon>
        <taxon>Hypocreomycetidae</taxon>
        <taxon>Hypocreales</taxon>
        <taxon>Nectriaceae</taxon>
        <taxon>Cylindrodendrum</taxon>
    </lineage>
</organism>
<name>A0A9P5LJZ1_9HYPO</name>
<sequence>MGYTEIENSRNAVQLVWADGALYRRDRDGSIWRWDYTYPYNKTWTSISRPEDLTSIVGTKDFLYKLQTNGKLFRFLRQQNEWVGIHDYGHIQDAIASDDSYYYILADGRVAVDGMMHPLQSYAQLEKLYKNLQSTEQVLRSDISRLESIKKQDENIILQLRSAVDQETKKEKTQQDRILQLERALLNAQAAEAKLTADLDAEKKKEHDEWKKAQEHDAEDHKALEQAHIRNVELQSKIDGLNKEIVGLVIPGLQKTIEGLNTDIGEHQKLIDVLKKQQGL</sequence>
<reference evidence="2" key="1">
    <citation type="submission" date="2020-03" db="EMBL/GenBank/DDBJ databases">
        <title>Draft Genome Sequence of Cylindrodendrum hubeiense.</title>
        <authorList>
            <person name="Buettner E."/>
            <person name="Kellner H."/>
        </authorList>
    </citation>
    <scope>NUCLEOTIDE SEQUENCE</scope>
    <source>
        <strain evidence="2">IHI 201604</strain>
    </source>
</reference>